<keyword evidence="3" id="KW-1185">Reference proteome</keyword>
<accession>A0A6I6SV78</accession>
<reference evidence="2 3" key="1">
    <citation type="submission" date="2019-01" db="EMBL/GenBank/DDBJ databases">
        <title>Complete genome of a denitifying bacterium Halomons sp. BC-M4-5.</title>
        <authorList>
            <person name="Wang L."/>
            <person name="Shao Z."/>
        </authorList>
    </citation>
    <scope>NUCLEOTIDE SEQUENCE [LARGE SCALE GENOMIC DNA]</scope>
    <source>
        <strain evidence="2 3">BC-M4-5</strain>
    </source>
</reference>
<keyword evidence="1" id="KW-0812">Transmembrane</keyword>
<protein>
    <submittedName>
        <fullName evidence="2">DUF945 family protein</fullName>
    </submittedName>
</protein>
<dbReference type="Proteomes" id="UP000464013">
    <property type="component" value="Chromosome"/>
</dbReference>
<dbReference type="InterPro" id="IPR010352">
    <property type="entry name" value="DUF945"/>
</dbReference>
<keyword evidence="1" id="KW-1133">Transmembrane helix</keyword>
<feature type="transmembrane region" description="Helical" evidence="1">
    <location>
        <begin position="12"/>
        <end position="34"/>
    </location>
</feature>
<dbReference type="EMBL" id="CP035042">
    <property type="protein sequence ID" value="QHC51927.1"/>
    <property type="molecule type" value="Genomic_DNA"/>
</dbReference>
<sequence length="569" mass="63073">MGKGQSRQGSFLKRLLVITVGLALVVGLGAPYWLGQQVEKKYAEYLQQLQSLGYIQVENLTYERGWFDAQASYELVLEPEFSQAYEQLIATGTGVEFEEEPLRVFVSDSITHGPFMGALASLDGRIDGSGWLFEQLIQLEESEAVSRYTARVGFDQVVTGEWAPMAMTLTAGPMLSDIGLEMRYEIDYLGGEFRYDPAGGEYRSTSRLGQARLEEPSAVHTFEGATSNLVASFPQGVLREVTFTSDDGPMLTKSRDPAQAGDSRIDGQNIEVQLDFDEQGRFERFATRFAMQGFEAEEPELFLALQGIEADFTATRQGEASWYGQLGLNLDGMTMREQHSPGFEAQSVNFRLGLEPESESHLRVAQLVAASDLRIQGMNDPIAFHVESSYGQLSREAYDTLWQLVYEAIDVFSLDDPDAVLPVFERMEQAGEALMAGRSSLTFKPVTFSMGDAGLDLELEADLALQEMSSFDESSLLAPENRLDLSVEASAMLLHRVARETLRQQYNGMISGNELDAMAKEVVAGSLEPMLELGVVRREEGERYSLAVQLRDGQLLVNGEPGEWLLGQF</sequence>
<dbReference type="OrthoDB" id="6134591at2"/>
<organism evidence="2 3">
    <name type="scientific">Billgrantia tianxiuensis</name>
    <dbReference type="NCBI Taxonomy" id="2497861"/>
    <lineage>
        <taxon>Bacteria</taxon>
        <taxon>Pseudomonadati</taxon>
        <taxon>Pseudomonadota</taxon>
        <taxon>Gammaproteobacteria</taxon>
        <taxon>Oceanospirillales</taxon>
        <taxon>Halomonadaceae</taxon>
        <taxon>Billgrantia</taxon>
    </lineage>
</organism>
<name>A0A6I6SV78_9GAMM</name>
<dbReference type="Pfam" id="PF06097">
    <property type="entry name" value="DUF945"/>
    <property type="match status" value="2"/>
</dbReference>
<keyword evidence="1" id="KW-0472">Membrane</keyword>
<proteinExistence type="predicted"/>
<dbReference type="AlphaFoldDB" id="A0A6I6SV78"/>
<gene>
    <name evidence="2" type="ORF">EKK97_23190</name>
</gene>
<dbReference type="RefSeq" id="WP_159555579.1">
    <property type="nucleotide sequence ID" value="NZ_CP035042.1"/>
</dbReference>
<evidence type="ECO:0000313" key="3">
    <source>
        <dbReference type="Proteomes" id="UP000464013"/>
    </source>
</evidence>
<dbReference type="KEGG" id="htx:EKK97_23190"/>
<evidence type="ECO:0000313" key="2">
    <source>
        <dbReference type="EMBL" id="QHC51927.1"/>
    </source>
</evidence>
<evidence type="ECO:0000256" key="1">
    <source>
        <dbReference type="SAM" id="Phobius"/>
    </source>
</evidence>